<dbReference type="InterPro" id="IPR038299">
    <property type="entry name" value="DAO_C_sf"/>
</dbReference>
<evidence type="ECO:0000313" key="9">
    <source>
        <dbReference type="EMBL" id="TXR54687.1"/>
    </source>
</evidence>
<dbReference type="InterPro" id="IPR036188">
    <property type="entry name" value="FAD/NAD-bd_sf"/>
</dbReference>
<gene>
    <name evidence="9" type="ORF">FME95_09160</name>
</gene>
<dbReference type="GO" id="GO:0004368">
    <property type="term" value="F:glycerol-3-phosphate dehydrogenase (quinone) activity"/>
    <property type="evidence" value="ECO:0007669"/>
    <property type="project" value="InterPro"/>
</dbReference>
<protein>
    <submittedName>
        <fullName evidence="9">FAD-dependent oxidoreductase</fullName>
    </submittedName>
</protein>
<feature type="domain" description="FAD dependent oxidoreductase" evidence="7">
    <location>
        <begin position="25"/>
        <end position="384"/>
    </location>
</feature>
<keyword evidence="3" id="KW-0285">Flavoprotein</keyword>
<comment type="cofactor">
    <cofactor evidence="1">
        <name>FAD</name>
        <dbReference type="ChEBI" id="CHEBI:57692"/>
    </cofactor>
</comment>
<keyword evidence="4" id="KW-0274">FAD</keyword>
<dbReference type="InterPro" id="IPR031656">
    <property type="entry name" value="DAO_C"/>
</dbReference>
<keyword evidence="5" id="KW-0560">Oxidoreductase</keyword>
<dbReference type="GO" id="GO:0006072">
    <property type="term" value="P:glycerol-3-phosphate metabolic process"/>
    <property type="evidence" value="ECO:0007669"/>
    <property type="project" value="InterPro"/>
</dbReference>
<dbReference type="AlphaFoldDB" id="A0A5C8ZA86"/>
<evidence type="ECO:0000256" key="6">
    <source>
        <dbReference type="SAM" id="Coils"/>
    </source>
</evidence>
<feature type="domain" description="Alpha-glycerophosphate oxidase C-terminal" evidence="8">
    <location>
        <begin position="413"/>
        <end position="509"/>
    </location>
</feature>
<dbReference type="Gene3D" id="3.30.9.10">
    <property type="entry name" value="D-Amino Acid Oxidase, subunit A, domain 2"/>
    <property type="match status" value="1"/>
</dbReference>
<dbReference type="Gene3D" id="3.50.50.60">
    <property type="entry name" value="FAD/NAD(P)-binding domain"/>
    <property type="match status" value="1"/>
</dbReference>
<reference evidence="9 10" key="1">
    <citation type="submission" date="2019-07" db="EMBL/GenBank/DDBJ databases">
        <title>Reinekea sp. strain SSH23 genome sequencing and assembly.</title>
        <authorList>
            <person name="Kim I."/>
        </authorList>
    </citation>
    <scope>NUCLEOTIDE SEQUENCE [LARGE SCALE GENOMIC DNA]</scope>
    <source>
        <strain evidence="9 10">SSH23</strain>
    </source>
</reference>
<evidence type="ECO:0000313" key="10">
    <source>
        <dbReference type="Proteomes" id="UP000321764"/>
    </source>
</evidence>
<comment type="caution">
    <text evidence="9">The sequence shown here is derived from an EMBL/GenBank/DDBJ whole genome shotgun (WGS) entry which is preliminary data.</text>
</comment>
<keyword evidence="6" id="KW-0175">Coiled coil</keyword>
<evidence type="ECO:0000256" key="4">
    <source>
        <dbReference type="ARBA" id="ARBA00022827"/>
    </source>
</evidence>
<evidence type="ECO:0000256" key="2">
    <source>
        <dbReference type="ARBA" id="ARBA00007330"/>
    </source>
</evidence>
<organism evidence="9 10">
    <name type="scientific">Reinekea thalattae</name>
    <dbReference type="NCBI Taxonomy" id="2593301"/>
    <lineage>
        <taxon>Bacteria</taxon>
        <taxon>Pseudomonadati</taxon>
        <taxon>Pseudomonadota</taxon>
        <taxon>Gammaproteobacteria</taxon>
        <taxon>Oceanospirillales</taxon>
        <taxon>Saccharospirillaceae</taxon>
        <taxon>Reinekea</taxon>
    </lineage>
</organism>
<keyword evidence="10" id="KW-1185">Reference proteome</keyword>
<proteinExistence type="inferred from homology"/>
<dbReference type="OrthoDB" id="9766796at2"/>
<evidence type="ECO:0000256" key="3">
    <source>
        <dbReference type="ARBA" id="ARBA00022630"/>
    </source>
</evidence>
<evidence type="ECO:0000259" key="7">
    <source>
        <dbReference type="Pfam" id="PF01266"/>
    </source>
</evidence>
<dbReference type="Proteomes" id="UP000321764">
    <property type="component" value="Unassembled WGS sequence"/>
</dbReference>
<evidence type="ECO:0000256" key="5">
    <source>
        <dbReference type="ARBA" id="ARBA00023002"/>
    </source>
</evidence>
<evidence type="ECO:0000256" key="1">
    <source>
        <dbReference type="ARBA" id="ARBA00001974"/>
    </source>
</evidence>
<name>A0A5C8ZA86_9GAMM</name>
<evidence type="ECO:0000259" key="8">
    <source>
        <dbReference type="Pfam" id="PF16901"/>
    </source>
</evidence>
<dbReference type="EMBL" id="VKAD01000001">
    <property type="protein sequence ID" value="TXR54687.1"/>
    <property type="molecule type" value="Genomic_DNA"/>
</dbReference>
<sequence length="547" mass="60283">MSALLPNDPWQRKEQIAQLTGQYFDVLIIGGGAIGTGVFLDALSRGLKVAIVDKQDFTAGSSSHSSKMLEGGMQYYQQTLKKRDRYKTRLIRQALAERKSLLAMAPHLTEAVSIVRPIKGLTRITSHRRRLRRYEAIAKKQKQSLGASKLVGRKTLKALCPSLNMKSVFSGVTYVDGVFNDARYGLAMVRTGIEMGGSALNYCQVDGLIREAQQIIGVSCTDTQTGKSMEIMAKSVLNCAGAWTDELRKLADPQAKPILSYQLDTHIVLKENLLPDGRGVLLTNKEDGSVNFMLPWLGQTLITGVHSDATSAQTPSVSKHDVDRLLKAANRHLAEPLTADDVAAAWVGLRPVIEDPLAVDPEAVQRNYVVINDEGLITIAGGDWIRWRRMAEDGLDRLINDYGLDAKMSGIDYITLAGARGDLKDASNAMAKLPDDIKQHLWQNYGDRVPLVLECGTSERLIEGAPYIDAELSYILTYEGAQTAEDVLARRWRIAMINDAFAERLKPFVDAAIEQHQAKLQVQAEAEAKAKAEAELEAERLNNQADE</sequence>
<dbReference type="InterPro" id="IPR000447">
    <property type="entry name" value="G3P_DH_FAD-dep"/>
</dbReference>
<feature type="coiled-coil region" evidence="6">
    <location>
        <begin position="513"/>
        <end position="544"/>
    </location>
</feature>
<dbReference type="RefSeq" id="WP_147714086.1">
    <property type="nucleotide sequence ID" value="NZ_VKAD01000001.1"/>
</dbReference>
<accession>A0A5C8ZA86</accession>
<dbReference type="PANTHER" id="PTHR11985">
    <property type="entry name" value="GLYCEROL-3-PHOSPHATE DEHYDROGENASE"/>
    <property type="match status" value="1"/>
</dbReference>
<comment type="similarity">
    <text evidence="2">Belongs to the FAD-dependent glycerol-3-phosphate dehydrogenase family.</text>
</comment>
<dbReference type="InterPro" id="IPR006076">
    <property type="entry name" value="FAD-dep_OxRdtase"/>
</dbReference>
<dbReference type="Gene3D" id="1.10.8.870">
    <property type="entry name" value="Alpha-glycerophosphate oxidase, cap domain"/>
    <property type="match status" value="1"/>
</dbReference>
<dbReference type="Pfam" id="PF01266">
    <property type="entry name" value="DAO"/>
    <property type="match status" value="1"/>
</dbReference>
<dbReference type="PRINTS" id="PR01001">
    <property type="entry name" value="FADG3PDH"/>
</dbReference>
<dbReference type="SUPFAM" id="SSF51905">
    <property type="entry name" value="FAD/NAD(P)-binding domain"/>
    <property type="match status" value="1"/>
</dbReference>
<dbReference type="PANTHER" id="PTHR11985:SF15">
    <property type="entry name" value="GLYCEROL-3-PHOSPHATE DEHYDROGENASE, MITOCHONDRIAL"/>
    <property type="match status" value="1"/>
</dbReference>
<dbReference type="Pfam" id="PF16901">
    <property type="entry name" value="DAO_C"/>
    <property type="match status" value="1"/>
</dbReference>